<dbReference type="InterPro" id="IPR005873">
    <property type="entry name" value="DENR_eukaryotes"/>
</dbReference>
<protein>
    <recommendedName>
        <fullName evidence="3 4">Translation machinery-associated protein 22</fullName>
    </recommendedName>
</protein>
<dbReference type="InterPro" id="IPR046447">
    <property type="entry name" value="DENR_C"/>
</dbReference>
<evidence type="ECO:0000259" key="6">
    <source>
        <dbReference type="PROSITE" id="PS50296"/>
    </source>
</evidence>
<keyword evidence="4" id="KW-0687">Ribonucleoprotein</keyword>
<evidence type="ECO:0000256" key="5">
    <source>
        <dbReference type="SAM" id="MobiDB-lite"/>
    </source>
</evidence>
<gene>
    <name evidence="7" type="ORF">T551_01966</name>
</gene>
<dbReference type="PANTHER" id="PTHR12789">
    <property type="entry name" value="DENSITY-REGULATED PROTEIN HOMOLOG"/>
    <property type="match status" value="1"/>
</dbReference>
<dbReference type="GeneID" id="28940484"/>
<dbReference type="GO" id="GO:0001731">
    <property type="term" value="P:formation of translation preinitiation complex"/>
    <property type="evidence" value="ECO:0007669"/>
    <property type="project" value="TreeGrafter"/>
</dbReference>
<dbReference type="GO" id="GO:0005840">
    <property type="term" value="C:ribosome"/>
    <property type="evidence" value="ECO:0007669"/>
    <property type="project" value="UniProtKB-KW"/>
</dbReference>
<dbReference type="SUPFAM" id="SSF55159">
    <property type="entry name" value="eIF1-like"/>
    <property type="match status" value="1"/>
</dbReference>
<organism evidence="7 8">
    <name type="scientific">Pneumocystis jirovecii (strain RU7)</name>
    <name type="common">Human pneumocystis pneumonia agent</name>
    <dbReference type="NCBI Taxonomy" id="1408657"/>
    <lineage>
        <taxon>Eukaryota</taxon>
        <taxon>Fungi</taxon>
        <taxon>Dikarya</taxon>
        <taxon>Ascomycota</taxon>
        <taxon>Taphrinomycotina</taxon>
        <taxon>Pneumocystomycetes</taxon>
        <taxon>Pneumocystaceae</taxon>
        <taxon>Pneumocystis</taxon>
    </lineage>
</organism>
<feature type="region of interest" description="Disordered" evidence="5">
    <location>
        <begin position="80"/>
        <end position="99"/>
    </location>
</feature>
<dbReference type="Gene3D" id="3.30.780.10">
    <property type="entry name" value="SUI1-like domain"/>
    <property type="match status" value="1"/>
</dbReference>
<evidence type="ECO:0000256" key="1">
    <source>
        <dbReference type="ARBA" id="ARBA00007514"/>
    </source>
</evidence>
<keyword evidence="4" id="KW-0963">Cytoplasm</keyword>
<dbReference type="Proteomes" id="UP000053447">
    <property type="component" value="Unassembled WGS sequence"/>
</dbReference>
<dbReference type="VEuPathDB" id="FungiDB:T551_01966"/>
<comment type="subunit">
    <text evidence="2 4">Interacts with the 40S ribosomal subunit.</text>
</comment>
<dbReference type="EMBL" id="LFWA01000008">
    <property type="protein sequence ID" value="KTW30022.1"/>
    <property type="molecule type" value="Genomic_DNA"/>
</dbReference>
<dbReference type="PANTHER" id="PTHR12789:SF0">
    <property type="entry name" value="DENSITY-REGULATED PROTEIN"/>
    <property type="match status" value="1"/>
</dbReference>
<evidence type="ECO:0000256" key="4">
    <source>
        <dbReference type="RuleBase" id="RU361273"/>
    </source>
</evidence>
<comment type="caution">
    <text evidence="7">The sequence shown here is derived from an EMBL/GenBank/DDBJ whole genome shotgun (WGS) entry which is preliminary data.</text>
</comment>
<dbReference type="GO" id="GO:0003729">
    <property type="term" value="F:mRNA binding"/>
    <property type="evidence" value="ECO:0007669"/>
    <property type="project" value="TreeGrafter"/>
</dbReference>
<dbReference type="CDD" id="cd11607">
    <property type="entry name" value="DENR_C"/>
    <property type="match status" value="1"/>
</dbReference>
<keyword evidence="4" id="KW-0689">Ribosomal protein</keyword>
<dbReference type="Pfam" id="PF01253">
    <property type="entry name" value="SUI1"/>
    <property type="match status" value="1"/>
</dbReference>
<keyword evidence="8" id="KW-1185">Reference proteome</keyword>
<comment type="similarity">
    <text evidence="1 4">Belongs to the DENR family.</text>
</comment>
<dbReference type="GO" id="GO:0003743">
    <property type="term" value="F:translation initiation factor activity"/>
    <property type="evidence" value="ECO:0007669"/>
    <property type="project" value="InterPro"/>
</dbReference>
<feature type="domain" description="SUI1" evidence="6">
    <location>
        <begin position="107"/>
        <end position="178"/>
    </location>
</feature>
<evidence type="ECO:0000256" key="2">
    <source>
        <dbReference type="ARBA" id="ARBA00011742"/>
    </source>
</evidence>
<dbReference type="GO" id="GO:1990904">
    <property type="term" value="C:ribonucleoprotein complex"/>
    <property type="evidence" value="ECO:0007669"/>
    <property type="project" value="UniProtKB-KW"/>
</dbReference>
<dbReference type="AlphaFoldDB" id="A0A0W4ZNU5"/>
<dbReference type="GO" id="GO:0005737">
    <property type="term" value="C:cytoplasm"/>
    <property type="evidence" value="ECO:0007669"/>
    <property type="project" value="UniProtKB-SubCell"/>
</dbReference>
<evidence type="ECO:0000313" key="7">
    <source>
        <dbReference type="EMBL" id="KTW30022.1"/>
    </source>
</evidence>
<dbReference type="STRING" id="1408657.A0A0W4ZNU5"/>
<dbReference type="InterPro" id="IPR048517">
    <property type="entry name" value="DENR_N"/>
</dbReference>
<comment type="domain">
    <text evidence="4">The SUI1 domain may be involved in RNA binding.</text>
</comment>
<name>A0A0W4ZNU5_PNEJ7</name>
<dbReference type="OrthoDB" id="277199at2759"/>
<reference evidence="8" key="1">
    <citation type="journal article" date="2016" name="Nat. Commun.">
        <title>Genome analysis of three Pneumocystis species reveals adaptation mechanisms to life exclusively in mammalian hosts.</title>
        <authorList>
            <person name="Ma L."/>
            <person name="Chen Z."/>
            <person name="Huang D.W."/>
            <person name="Kutty G."/>
            <person name="Ishihara M."/>
            <person name="Wang H."/>
            <person name="Abouelleil A."/>
            <person name="Bishop L."/>
            <person name="Davey E."/>
            <person name="Deng R."/>
            <person name="Deng X."/>
            <person name="Fan L."/>
            <person name="Fantoni G."/>
            <person name="Fitzgerald M."/>
            <person name="Gogineni E."/>
            <person name="Goldberg J.M."/>
            <person name="Handley G."/>
            <person name="Hu X."/>
            <person name="Huber C."/>
            <person name="Jiao X."/>
            <person name="Jones K."/>
            <person name="Levin J.Z."/>
            <person name="Liu Y."/>
            <person name="Macdonald P."/>
            <person name="Melnikov A."/>
            <person name="Raley C."/>
            <person name="Sassi M."/>
            <person name="Sherman B.T."/>
            <person name="Song X."/>
            <person name="Sykes S."/>
            <person name="Tran B."/>
            <person name="Walsh L."/>
            <person name="Xia Y."/>
            <person name="Yang J."/>
            <person name="Young S."/>
            <person name="Zeng Q."/>
            <person name="Zheng X."/>
            <person name="Stephens R."/>
            <person name="Nusbaum C."/>
            <person name="Birren B.W."/>
            <person name="Azadi P."/>
            <person name="Lempicki R.A."/>
            <person name="Cuomo C.A."/>
            <person name="Kovacs J.A."/>
        </authorList>
    </citation>
    <scope>NUCLEOTIDE SEQUENCE [LARGE SCALE GENOMIC DNA]</scope>
    <source>
        <strain evidence="8">RU7</strain>
    </source>
</reference>
<dbReference type="InterPro" id="IPR001950">
    <property type="entry name" value="SUI1"/>
</dbReference>
<sequence>MAQEIDTEVDILYENIRKAKDVLYCGVCSFPPEYCEYGDSSKKCMKWLEENYIDFYNKLYSEEIMLIRQENMTLEEKKKMEEDIKKKNAKEDAKDEKKMKKSMSSKVVIKRIERNKKKYVISIQGLELFNIDIKKAAKLFGKKFATGSSVTKNASGYDELIVQGDYIDEIYNYIIETYPEIPESNIDCIKDKQKKK</sequence>
<feature type="compositionally biased region" description="Basic and acidic residues" evidence="5">
    <location>
        <begin position="80"/>
        <end position="98"/>
    </location>
</feature>
<evidence type="ECO:0000256" key="3">
    <source>
        <dbReference type="ARBA" id="ARBA00020058"/>
    </source>
</evidence>
<accession>A0A0W4ZNU5</accession>
<dbReference type="PROSITE" id="PS50296">
    <property type="entry name" value="SUI1"/>
    <property type="match status" value="1"/>
</dbReference>
<proteinExistence type="inferred from homology"/>
<evidence type="ECO:0000313" key="8">
    <source>
        <dbReference type="Proteomes" id="UP000053447"/>
    </source>
</evidence>
<dbReference type="GO" id="GO:0002188">
    <property type="term" value="P:translation reinitiation"/>
    <property type="evidence" value="ECO:0007669"/>
    <property type="project" value="TreeGrafter"/>
</dbReference>
<dbReference type="eggNOG" id="KOG3239">
    <property type="taxonomic scope" value="Eukaryota"/>
</dbReference>
<dbReference type="InterPro" id="IPR036877">
    <property type="entry name" value="SUI1_dom_sf"/>
</dbReference>
<dbReference type="InterPro" id="IPR050318">
    <property type="entry name" value="DENR/SUI1_TIF"/>
</dbReference>
<dbReference type="RefSeq" id="XP_018229583.1">
    <property type="nucleotide sequence ID" value="XM_018374229.1"/>
</dbReference>
<dbReference type="NCBIfam" id="TIGR01159">
    <property type="entry name" value="DRP1"/>
    <property type="match status" value="1"/>
</dbReference>
<dbReference type="Pfam" id="PF21023">
    <property type="entry name" value="DENR_N"/>
    <property type="match status" value="1"/>
</dbReference>
<comment type="subcellular location">
    <subcellularLocation>
        <location evidence="4">Cytoplasm</location>
    </subcellularLocation>
</comment>